<feature type="transmembrane region" description="Helical" evidence="1">
    <location>
        <begin position="179"/>
        <end position="198"/>
    </location>
</feature>
<proteinExistence type="predicted"/>
<gene>
    <name evidence="3" type="ORF">GS399_16225</name>
</gene>
<dbReference type="SUPFAM" id="SSF103481">
    <property type="entry name" value="Multidrug resistance efflux transporter EmrE"/>
    <property type="match status" value="2"/>
</dbReference>
<feature type="transmembrane region" description="Helical" evidence="1">
    <location>
        <begin position="243"/>
        <end position="262"/>
    </location>
</feature>
<dbReference type="InterPro" id="IPR000620">
    <property type="entry name" value="EamA_dom"/>
</dbReference>
<keyword evidence="4" id="KW-1185">Reference proteome</keyword>
<feature type="transmembrane region" description="Helical" evidence="1">
    <location>
        <begin position="149"/>
        <end position="167"/>
    </location>
</feature>
<feature type="transmembrane region" description="Helical" evidence="1">
    <location>
        <begin position="213"/>
        <end position="231"/>
    </location>
</feature>
<feature type="transmembrane region" description="Helical" evidence="1">
    <location>
        <begin position="70"/>
        <end position="87"/>
    </location>
</feature>
<dbReference type="Proteomes" id="UP000466586">
    <property type="component" value="Unassembled WGS sequence"/>
</dbReference>
<comment type="caution">
    <text evidence="3">The sequence shown here is derived from an EMBL/GenBank/DDBJ whole genome shotgun (WGS) entry which is preliminary data.</text>
</comment>
<dbReference type="PANTHER" id="PTHR22911">
    <property type="entry name" value="ACYL-MALONYL CONDENSING ENZYME-RELATED"/>
    <property type="match status" value="1"/>
</dbReference>
<feature type="domain" description="EamA" evidence="2">
    <location>
        <begin position="149"/>
        <end position="285"/>
    </location>
</feature>
<evidence type="ECO:0000259" key="2">
    <source>
        <dbReference type="Pfam" id="PF00892"/>
    </source>
</evidence>
<evidence type="ECO:0000313" key="4">
    <source>
        <dbReference type="Proteomes" id="UP000466586"/>
    </source>
</evidence>
<evidence type="ECO:0000256" key="1">
    <source>
        <dbReference type="SAM" id="Phobius"/>
    </source>
</evidence>
<protein>
    <submittedName>
        <fullName evidence="3">EamA family transporter</fullName>
    </submittedName>
</protein>
<dbReference type="RefSeq" id="WP_160845702.1">
    <property type="nucleotide sequence ID" value="NZ_WVHT01000008.1"/>
</dbReference>
<accession>A0A7K1YD62</accession>
<organism evidence="3 4">
    <name type="scientific">Hufsiella arboris</name>
    <dbReference type="NCBI Taxonomy" id="2695275"/>
    <lineage>
        <taxon>Bacteria</taxon>
        <taxon>Pseudomonadati</taxon>
        <taxon>Bacteroidota</taxon>
        <taxon>Sphingobacteriia</taxon>
        <taxon>Sphingobacteriales</taxon>
        <taxon>Sphingobacteriaceae</taxon>
        <taxon>Hufsiella</taxon>
    </lineage>
</organism>
<dbReference type="PANTHER" id="PTHR22911:SF79">
    <property type="entry name" value="MOBA-LIKE NTP TRANSFERASE DOMAIN-CONTAINING PROTEIN"/>
    <property type="match status" value="1"/>
</dbReference>
<reference evidence="3 4" key="1">
    <citation type="submission" date="2019-11" db="EMBL/GenBank/DDBJ databases">
        <title>Pedobacter sp. HMF7647 Genome sequencing and assembly.</title>
        <authorList>
            <person name="Kang H."/>
            <person name="Kim H."/>
            <person name="Joh K."/>
        </authorList>
    </citation>
    <scope>NUCLEOTIDE SEQUENCE [LARGE SCALE GENOMIC DNA]</scope>
    <source>
        <strain evidence="3 4">HMF7647</strain>
    </source>
</reference>
<feature type="transmembrane region" description="Helical" evidence="1">
    <location>
        <begin position="125"/>
        <end position="143"/>
    </location>
</feature>
<dbReference type="AlphaFoldDB" id="A0A7K1YD62"/>
<dbReference type="GO" id="GO:0016020">
    <property type="term" value="C:membrane"/>
    <property type="evidence" value="ECO:0007669"/>
    <property type="project" value="InterPro"/>
</dbReference>
<feature type="transmembrane region" description="Helical" evidence="1">
    <location>
        <begin position="12"/>
        <end position="33"/>
    </location>
</feature>
<dbReference type="Pfam" id="PF00892">
    <property type="entry name" value="EamA"/>
    <property type="match status" value="2"/>
</dbReference>
<feature type="transmembrane region" description="Helical" evidence="1">
    <location>
        <begin position="93"/>
        <end position="113"/>
    </location>
</feature>
<feature type="transmembrane region" description="Helical" evidence="1">
    <location>
        <begin position="268"/>
        <end position="289"/>
    </location>
</feature>
<name>A0A7K1YD62_9SPHI</name>
<dbReference type="InterPro" id="IPR037185">
    <property type="entry name" value="EmrE-like"/>
</dbReference>
<sequence length="305" mass="33899">MSLHPSHSIKRNLLILHATVFVWGFTGILGALISVSAVILVWYRVLIAFVALWAYFKATKTNFKLDRNTLFKLLLTGGIVGLHWILFFEAIKVSTVSVALVCLSSLTLFTAILEPVFNRQKISPLEIFTGILIVAGICLIFKFESKYTLGIICGLSCALCASLFSIINSKFIKKHPATVISFYELGGAFIWISLFSLFTTDLKTAFFLHGPDLFYLVILGVLCTSVAYVAGVSVMRDLSAFRVALVTNLEPVYGILLAFIFFGKREQMTGGFYLGAVIILTAVFMYPYLKTKVEKRRLSKQLPMG</sequence>
<feature type="transmembrane region" description="Helical" evidence="1">
    <location>
        <begin position="39"/>
        <end position="58"/>
    </location>
</feature>
<dbReference type="EMBL" id="WVHT01000008">
    <property type="protein sequence ID" value="MXV52523.1"/>
    <property type="molecule type" value="Genomic_DNA"/>
</dbReference>
<evidence type="ECO:0000313" key="3">
    <source>
        <dbReference type="EMBL" id="MXV52523.1"/>
    </source>
</evidence>
<keyword evidence="1" id="KW-0472">Membrane</keyword>
<feature type="domain" description="EamA" evidence="2">
    <location>
        <begin position="14"/>
        <end position="141"/>
    </location>
</feature>
<keyword evidence="1" id="KW-1133">Transmembrane helix</keyword>
<keyword evidence="1" id="KW-0812">Transmembrane</keyword>